<evidence type="ECO:0000313" key="3">
    <source>
        <dbReference type="Proteomes" id="UP000023152"/>
    </source>
</evidence>
<gene>
    <name evidence="2" type="ORF">RFI_06312</name>
</gene>
<proteinExistence type="predicted"/>
<evidence type="ECO:0000313" key="2">
    <source>
        <dbReference type="EMBL" id="ETO30808.1"/>
    </source>
</evidence>
<keyword evidence="3" id="KW-1185">Reference proteome</keyword>
<dbReference type="Proteomes" id="UP000023152">
    <property type="component" value="Unassembled WGS sequence"/>
</dbReference>
<feature type="compositionally biased region" description="Acidic residues" evidence="1">
    <location>
        <begin position="173"/>
        <end position="187"/>
    </location>
</feature>
<evidence type="ECO:0000256" key="1">
    <source>
        <dbReference type="SAM" id="MobiDB-lite"/>
    </source>
</evidence>
<reference evidence="2 3" key="1">
    <citation type="journal article" date="2013" name="Curr. Biol.">
        <title>The Genome of the Foraminiferan Reticulomyxa filosa.</title>
        <authorList>
            <person name="Glockner G."/>
            <person name="Hulsmann N."/>
            <person name="Schleicher M."/>
            <person name="Noegel A.A."/>
            <person name="Eichinger L."/>
            <person name="Gallinger C."/>
            <person name="Pawlowski J."/>
            <person name="Sierra R."/>
            <person name="Euteneuer U."/>
            <person name="Pillet L."/>
            <person name="Moustafa A."/>
            <person name="Platzer M."/>
            <person name="Groth M."/>
            <person name="Szafranski K."/>
            <person name="Schliwa M."/>
        </authorList>
    </citation>
    <scope>NUCLEOTIDE SEQUENCE [LARGE SCALE GENOMIC DNA]</scope>
</reference>
<sequence length="226" mass="26236">FNSLEERPFHVDHKRHDSDNSVAPAKLGPRQIGKNEHYQGIEYYDPFSQREFLKEHMWYPSSEIKDPYQGQMSRLAKKLPPEKQRILFNTPPPTGFHSVLFAFSSCFFQKIKLVWLKTLYELAQGELRDLRGQGYDVDEDGNVVSLNTPAKTHKISASETKISEFNPKQENSTDVDEEVSDESESDYELEPITLKHEQHSHYRQRTFSKKDLDSLVKALQGFSTQI</sequence>
<accession>X6NY54</accession>
<dbReference type="AlphaFoldDB" id="X6NY54"/>
<feature type="region of interest" description="Disordered" evidence="1">
    <location>
        <begin position="1"/>
        <end position="28"/>
    </location>
</feature>
<protein>
    <submittedName>
        <fullName evidence="2">Uncharacterized protein</fullName>
    </submittedName>
</protein>
<feature type="region of interest" description="Disordered" evidence="1">
    <location>
        <begin position="157"/>
        <end position="187"/>
    </location>
</feature>
<comment type="caution">
    <text evidence="2">The sequence shown here is derived from an EMBL/GenBank/DDBJ whole genome shotgun (WGS) entry which is preliminary data.</text>
</comment>
<name>X6NY54_RETFI</name>
<feature type="non-terminal residue" evidence="2">
    <location>
        <position position="1"/>
    </location>
</feature>
<organism evidence="2 3">
    <name type="scientific">Reticulomyxa filosa</name>
    <dbReference type="NCBI Taxonomy" id="46433"/>
    <lineage>
        <taxon>Eukaryota</taxon>
        <taxon>Sar</taxon>
        <taxon>Rhizaria</taxon>
        <taxon>Retaria</taxon>
        <taxon>Foraminifera</taxon>
        <taxon>Monothalamids</taxon>
        <taxon>Reticulomyxidae</taxon>
        <taxon>Reticulomyxa</taxon>
    </lineage>
</organism>
<feature type="compositionally biased region" description="Basic and acidic residues" evidence="1">
    <location>
        <begin position="1"/>
        <end position="19"/>
    </location>
</feature>
<dbReference type="EMBL" id="ASPP01005299">
    <property type="protein sequence ID" value="ETO30808.1"/>
    <property type="molecule type" value="Genomic_DNA"/>
</dbReference>